<evidence type="ECO:0000313" key="9">
    <source>
        <dbReference type="Proteomes" id="UP000004162"/>
    </source>
</evidence>
<dbReference type="InterPro" id="IPR006143">
    <property type="entry name" value="RND_pump_MFP"/>
</dbReference>
<evidence type="ECO:0000256" key="2">
    <source>
        <dbReference type="ARBA" id="ARBA00009477"/>
    </source>
</evidence>
<dbReference type="InterPro" id="IPR058627">
    <property type="entry name" value="MdtA-like_C"/>
</dbReference>
<keyword evidence="3" id="KW-0175">Coiled coil</keyword>
<dbReference type="PANTHER" id="PTHR30158">
    <property type="entry name" value="ACRA/E-RELATED COMPONENT OF DRUG EFFLUX TRANSPORTER"/>
    <property type="match status" value="1"/>
</dbReference>
<dbReference type="Gene3D" id="1.10.287.470">
    <property type="entry name" value="Helix hairpin bin"/>
    <property type="match status" value="1"/>
</dbReference>
<evidence type="ECO:0000259" key="5">
    <source>
        <dbReference type="Pfam" id="PF25917"/>
    </source>
</evidence>
<dbReference type="Gene3D" id="2.40.420.20">
    <property type="match status" value="1"/>
</dbReference>
<proteinExistence type="inferred from homology"/>
<organism evidence="8 9">
    <name type="scientific">Chlorobium ferrooxidans DSM 13031</name>
    <dbReference type="NCBI Taxonomy" id="377431"/>
    <lineage>
        <taxon>Bacteria</taxon>
        <taxon>Pseudomonadati</taxon>
        <taxon>Chlorobiota</taxon>
        <taxon>Chlorobiia</taxon>
        <taxon>Chlorobiales</taxon>
        <taxon>Chlorobiaceae</taxon>
        <taxon>Chlorobium/Pelodictyon group</taxon>
        <taxon>Chlorobium</taxon>
    </lineage>
</organism>
<keyword evidence="9" id="KW-1185">Reference proteome</keyword>
<evidence type="ECO:0000256" key="3">
    <source>
        <dbReference type="SAM" id="Coils"/>
    </source>
</evidence>
<feature type="coiled-coil region" evidence="3">
    <location>
        <begin position="143"/>
        <end position="170"/>
    </location>
</feature>
<sequence length="386" mass="41446">MKNRVIQRFFRFQIVIAFSIPLLFAGCGGRDGEKKGTPALPVMRVTPGDAAVTTSYSSLLEGKVNVEIRPQVDGTLSRIYVDEGAWVKAGQPLFKIDDRLYREQYNSALASQHAAEASLVVAKLNEEKLVPLVKNSVVSDIQLKTARASRQAAQASVEQARAAARSAQVNVDYSTVKAPVSGYIGRIPFRMGSLVTKNQSQSLTQLSDVSEIYAYFSMSEIDFMQFRNRYPGSTIQEKLRQVAPVSLVMADGTVFGSKGAVDTISGEFDQATGSVRIRAVFPNPEGLLRSGNTGKVVLESIYHNVLLVPQAATVELQDKVFVFLLGSGNRVKKQAITVTGKSGNNYIVGSGLKAGETIVTAGTEKLPDGTVIKPLSAAPAAAAAKE</sequence>
<dbReference type="PANTHER" id="PTHR30158:SF23">
    <property type="entry name" value="MULTIDRUG RESISTANCE PROTEIN MEXA"/>
    <property type="match status" value="1"/>
</dbReference>
<comment type="caution">
    <text evidence="8">The sequence shown here is derived from an EMBL/GenBank/DDBJ whole genome shotgun (WGS) entry which is preliminary data.</text>
</comment>
<feature type="domain" description="Multidrug resistance protein MdtA-like barrel-sandwich hybrid" evidence="5">
    <location>
        <begin position="66"/>
        <end position="203"/>
    </location>
</feature>
<feature type="domain" description="Multidrug resistance protein MdtA-like alpha-helical hairpin" evidence="4">
    <location>
        <begin position="105"/>
        <end position="174"/>
    </location>
</feature>
<protein>
    <submittedName>
        <fullName evidence="8">Secretion protein HlyD</fullName>
    </submittedName>
</protein>
<dbReference type="Gene3D" id="2.40.50.100">
    <property type="match status" value="1"/>
</dbReference>
<dbReference type="Pfam" id="PF25967">
    <property type="entry name" value="RND-MFP_C"/>
    <property type="match status" value="1"/>
</dbReference>
<dbReference type="InterPro" id="IPR058625">
    <property type="entry name" value="MdtA-like_BSH"/>
</dbReference>
<evidence type="ECO:0000259" key="6">
    <source>
        <dbReference type="Pfam" id="PF25944"/>
    </source>
</evidence>
<evidence type="ECO:0000259" key="4">
    <source>
        <dbReference type="Pfam" id="PF25876"/>
    </source>
</evidence>
<dbReference type="Gene3D" id="2.40.30.170">
    <property type="match status" value="1"/>
</dbReference>
<dbReference type="SUPFAM" id="SSF111369">
    <property type="entry name" value="HlyD-like secretion proteins"/>
    <property type="match status" value="1"/>
</dbReference>
<dbReference type="GO" id="GO:0022857">
    <property type="term" value="F:transmembrane transporter activity"/>
    <property type="evidence" value="ECO:0007669"/>
    <property type="project" value="InterPro"/>
</dbReference>
<dbReference type="EMBL" id="AASE01000012">
    <property type="protein sequence ID" value="EAT58818.1"/>
    <property type="molecule type" value="Genomic_DNA"/>
</dbReference>
<dbReference type="AlphaFoldDB" id="Q0YR91"/>
<evidence type="ECO:0000256" key="1">
    <source>
        <dbReference type="ARBA" id="ARBA00004196"/>
    </source>
</evidence>
<dbReference type="Pfam" id="PF25876">
    <property type="entry name" value="HH_MFP_RND"/>
    <property type="match status" value="1"/>
</dbReference>
<dbReference type="PROSITE" id="PS51257">
    <property type="entry name" value="PROKAR_LIPOPROTEIN"/>
    <property type="match status" value="1"/>
</dbReference>
<accession>Q0YR91</accession>
<dbReference type="Proteomes" id="UP000004162">
    <property type="component" value="Unassembled WGS sequence"/>
</dbReference>
<dbReference type="GO" id="GO:0030313">
    <property type="term" value="C:cell envelope"/>
    <property type="evidence" value="ECO:0007669"/>
    <property type="project" value="UniProtKB-SubCell"/>
</dbReference>
<comment type="similarity">
    <text evidence="2">Belongs to the membrane fusion protein (MFP) (TC 8.A.1) family.</text>
</comment>
<feature type="domain" description="Multidrug resistance protein MdtA-like beta-barrel" evidence="6">
    <location>
        <begin position="212"/>
        <end position="298"/>
    </location>
</feature>
<reference evidence="8 9" key="2">
    <citation type="submission" date="2006-07" db="EMBL/GenBank/DDBJ databases">
        <title>Sequencing of the draft genome and assembly of Chlorobium ferroxidans DSM 13031.</title>
        <authorList>
            <consortium name="US DOE Joint Genome Institute (JGI-PGF)"/>
            <person name="Copeland A."/>
            <person name="Lucas S."/>
            <person name="Lapidus A."/>
            <person name="Barry K."/>
            <person name="Glavina del Rio T."/>
            <person name="Dalin E."/>
            <person name="Tice H."/>
            <person name="Bruce D."/>
            <person name="Pitluck S."/>
            <person name="Richardson P."/>
        </authorList>
    </citation>
    <scope>NUCLEOTIDE SEQUENCE [LARGE SCALE GENOMIC DNA]</scope>
    <source>
        <strain evidence="8 9">DSM 13031</strain>
    </source>
</reference>
<reference evidence="8 9" key="1">
    <citation type="submission" date="2006-07" db="EMBL/GenBank/DDBJ databases">
        <title>Annotation of the draft genome assembly of Chlorobium ferroxidans DSM 13031.</title>
        <authorList>
            <consortium name="US DOE Joint Genome Institute (JGI-ORNL)"/>
            <person name="Larimer F."/>
            <person name="Land M."/>
            <person name="Hauser L."/>
        </authorList>
    </citation>
    <scope>NUCLEOTIDE SEQUENCE [LARGE SCALE GENOMIC DNA]</scope>
    <source>
        <strain evidence="8 9">DSM 13031</strain>
    </source>
</reference>
<dbReference type="Pfam" id="PF25917">
    <property type="entry name" value="BSH_RND"/>
    <property type="match status" value="1"/>
</dbReference>
<dbReference type="InterPro" id="IPR058624">
    <property type="entry name" value="MdtA-like_HH"/>
</dbReference>
<dbReference type="GO" id="GO:0005886">
    <property type="term" value="C:plasma membrane"/>
    <property type="evidence" value="ECO:0007669"/>
    <property type="project" value="TreeGrafter"/>
</dbReference>
<comment type="subcellular location">
    <subcellularLocation>
        <location evidence="1">Cell envelope</location>
    </subcellularLocation>
</comment>
<evidence type="ECO:0000313" key="8">
    <source>
        <dbReference type="EMBL" id="EAT58818.1"/>
    </source>
</evidence>
<evidence type="ECO:0000259" key="7">
    <source>
        <dbReference type="Pfam" id="PF25967"/>
    </source>
</evidence>
<dbReference type="OrthoDB" id="9801814at2"/>
<dbReference type="NCBIfam" id="TIGR01730">
    <property type="entry name" value="RND_mfp"/>
    <property type="match status" value="1"/>
</dbReference>
<gene>
    <name evidence="8" type="ORF">CferDRAFT_0792</name>
</gene>
<name>Q0YR91_9CHLB</name>
<dbReference type="GO" id="GO:0046677">
    <property type="term" value="P:response to antibiotic"/>
    <property type="evidence" value="ECO:0007669"/>
    <property type="project" value="TreeGrafter"/>
</dbReference>
<dbReference type="InterPro" id="IPR058626">
    <property type="entry name" value="MdtA-like_b-barrel"/>
</dbReference>
<dbReference type="RefSeq" id="WP_006366530.1">
    <property type="nucleotide sequence ID" value="NZ_AASE01000012.1"/>
</dbReference>
<dbReference type="Pfam" id="PF25944">
    <property type="entry name" value="Beta-barrel_RND"/>
    <property type="match status" value="1"/>
</dbReference>
<feature type="domain" description="Multidrug resistance protein MdtA-like C-terminal permuted SH3" evidence="7">
    <location>
        <begin position="304"/>
        <end position="364"/>
    </location>
</feature>